<accession>A0A1C7MF44</accession>
<dbReference type="GO" id="GO:0005741">
    <property type="term" value="C:mitochondrial outer membrane"/>
    <property type="evidence" value="ECO:0007669"/>
    <property type="project" value="TreeGrafter"/>
</dbReference>
<gene>
    <name evidence="9" type="primary">BNA4_0</name>
    <name evidence="9" type="ORF">A0H81_04182</name>
</gene>
<dbReference type="InterPro" id="IPR036188">
    <property type="entry name" value="FAD/NAD-bd_sf"/>
</dbReference>
<keyword evidence="2" id="KW-0285">Flavoprotein</keyword>
<dbReference type="PANTHER" id="PTHR46028:SF2">
    <property type="entry name" value="KYNURENINE 3-MONOOXYGENASE"/>
    <property type="match status" value="1"/>
</dbReference>
<dbReference type="Gene3D" id="3.50.50.60">
    <property type="entry name" value="FAD/NAD(P)-binding domain"/>
    <property type="match status" value="1"/>
</dbReference>
<dbReference type="SUPFAM" id="SSF51905">
    <property type="entry name" value="FAD/NAD(P)-binding domain"/>
    <property type="match status" value="1"/>
</dbReference>
<proteinExistence type="predicted"/>
<dbReference type="InterPro" id="IPR002938">
    <property type="entry name" value="FAD-bd"/>
</dbReference>
<evidence type="ECO:0000256" key="5">
    <source>
        <dbReference type="ARBA" id="ARBA00023002"/>
    </source>
</evidence>
<reference evidence="9 10" key="1">
    <citation type="submission" date="2016-03" db="EMBL/GenBank/DDBJ databases">
        <title>Whole genome sequencing of Grifola frondosa 9006-11.</title>
        <authorList>
            <person name="Min B."/>
            <person name="Park H."/>
            <person name="Kim J.-G."/>
            <person name="Cho H."/>
            <person name="Oh Y.-L."/>
            <person name="Kong W.-S."/>
            <person name="Choi I.-G."/>
        </authorList>
    </citation>
    <scope>NUCLEOTIDE SEQUENCE [LARGE SCALE GENOMIC DNA]</scope>
    <source>
        <strain evidence="9 10">9006-11</strain>
    </source>
</reference>
<evidence type="ECO:0000256" key="4">
    <source>
        <dbReference type="ARBA" id="ARBA00022857"/>
    </source>
</evidence>
<evidence type="ECO:0000256" key="2">
    <source>
        <dbReference type="ARBA" id="ARBA00022630"/>
    </source>
</evidence>
<dbReference type="Pfam" id="PF01494">
    <property type="entry name" value="FAD_binding_3"/>
    <property type="match status" value="1"/>
</dbReference>
<dbReference type="AlphaFoldDB" id="A0A1C7MF44"/>
<feature type="domain" description="FAD-binding" evidence="8">
    <location>
        <begin position="70"/>
        <end position="101"/>
    </location>
</feature>
<dbReference type="GO" id="GO:0070189">
    <property type="term" value="P:kynurenine metabolic process"/>
    <property type="evidence" value="ECO:0007669"/>
    <property type="project" value="TreeGrafter"/>
</dbReference>
<evidence type="ECO:0000256" key="3">
    <source>
        <dbReference type="ARBA" id="ARBA00022827"/>
    </source>
</evidence>
<dbReference type="EMBL" id="LUGG01000004">
    <property type="protein sequence ID" value="OBZ75535.1"/>
    <property type="molecule type" value="Genomic_DNA"/>
</dbReference>
<evidence type="ECO:0000259" key="8">
    <source>
        <dbReference type="Pfam" id="PF01494"/>
    </source>
</evidence>
<dbReference type="STRING" id="5627.A0A1C7MF44"/>
<name>A0A1C7MF44_GRIFR</name>
<keyword evidence="4" id="KW-0521">NADP</keyword>
<organism evidence="9 10">
    <name type="scientific">Grifola frondosa</name>
    <name type="common">Maitake</name>
    <name type="synonym">Polyporus frondosus</name>
    <dbReference type="NCBI Taxonomy" id="5627"/>
    <lineage>
        <taxon>Eukaryota</taxon>
        <taxon>Fungi</taxon>
        <taxon>Dikarya</taxon>
        <taxon>Basidiomycota</taxon>
        <taxon>Agaricomycotina</taxon>
        <taxon>Agaricomycetes</taxon>
        <taxon>Polyporales</taxon>
        <taxon>Grifolaceae</taxon>
        <taxon>Grifola</taxon>
    </lineage>
</organism>
<comment type="caution">
    <text evidence="9">The sequence shown here is derived from an EMBL/GenBank/DDBJ whole genome shotgun (WGS) entry which is preliminary data.</text>
</comment>
<evidence type="ECO:0000256" key="6">
    <source>
        <dbReference type="ARBA" id="ARBA00023033"/>
    </source>
</evidence>
<keyword evidence="3" id="KW-0274">FAD</keyword>
<dbReference type="Proteomes" id="UP000092993">
    <property type="component" value="Unassembled WGS sequence"/>
</dbReference>
<sequence length="288" mass="31255">MVSGKFSRCLASDRRGGAPRGLPSKPARGADVNQGAPPLALFHIGAETARLCAFFSLTSWRRAGEALPLQDRAILLGDAAHAMVPFYGQGLNCGLEDVRVLDILLRTANVDPTSPVPEGGEDSRLAGVLAQYSETRHEDLVAISDLAMNNYIEMRHSVTTPAYRIRKALDGILYFFSPKQTIASSIIPTLANETFPATAPTGWLPLYNMVTFRPDISYSTAQRKFSRQTRILELSGWLAAATVGAAVVGITSRSREPRMRDHGDLLYNARAWGASGPGWTFCGIADNF</sequence>
<feature type="region of interest" description="Disordered" evidence="7">
    <location>
        <begin position="11"/>
        <end position="31"/>
    </location>
</feature>
<evidence type="ECO:0000256" key="7">
    <source>
        <dbReference type="SAM" id="MobiDB-lite"/>
    </source>
</evidence>
<comment type="cofactor">
    <cofactor evidence="1">
        <name>FAD</name>
        <dbReference type="ChEBI" id="CHEBI:57692"/>
    </cofactor>
</comment>
<keyword evidence="6 9" id="KW-0503">Monooxygenase</keyword>
<dbReference type="PANTHER" id="PTHR46028">
    <property type="entry name" value="KYNURENINE 3-MONOOXYGENASE"/>
    <property type="match status" value="1"/>
</dbReference>
<dbReference type="OrthoDB" id="10053569at2759"/>
<keyword evidence="5" id="KW-0560">Oxidoreductase</keyword>
<protein>
    <submittedName>
        <fullName evidence="9">Kynurenine 3-monooxygenase</fullName>
    </submittedName>
</protein>
<evidence type="ECO:0000256" key="1">
    <source>
        <dbReference type="ARBA" id="ARBA00001974"/>
    </source>
</evidence>
<dbReference type="PRINTS" id="PR00420">
    <property type="entry name" value="RNGMNOXGNASE"/>
</dbReference>
<evidence type="ECO:0000313" key="10">
    <source>
        <dbReference type="Proteomes" id="UP000092993"/>
    </source>
</evidence>
<dbReference type="GO" id="GO:0004502">
    <property type="term" value="F:kynurenine 3-monooxygenase activity"/>
    <property type="evidence" value="ECO:0007669"/>
    <property type="project" value="TreeGrafter"/>
</dbReference>
<dbReference type="GO" id="GO:0071949">
    <property type="term" value="F:FAD binding"/>
    <property type="evidence" value="ECO:0007669"/>
    <property type="project" value="InterPro"/>
</dbReference>
<keyword evidence="10" id="KW-1185">Reference proteome</keyword>
<evidence type="ECO:0000313" key="9">
    <source>
        <dbReference type="EMBL" id="OBZ75535.1"/>
    </source>
</evidence>